<evidence type="ECO:0000313" key="3">
    <source>
        <dbReference type="Proteomes" id="UP000324101"/>
    </source>
</evidence>
<dbReference type="OrthoDB" id="4299760at2"/>
<organism evidence="2 3">
    <name type="scientific">Streptomyces venezuelae</name>
    <dbReference type="NCBI Taxonomy" id="54571"/>
    <lineage>
        <taxon>Bacteria</taxon>
        <taxon>Bacillati</taxon>
        <taxon>Actinomycetota</taxon>
        <taxon>Actinomycetes</taxon>
        <taxon>Kitasatosporales</taxon>
        <taxon>Streptomycetaceae</taxon>
        <taxon>Streptomyces</taxon>
    </lineage>
</organism>
<evidence type="ECO:0000256" key="1">
    <source>
        <dbReference type="SAM" id="MobiDB-lite"/>
    </source>
</evidence>
<dbReference type="AlphaFoldDB" id="A0A5P2DIM1"/>
<sequence>MGGFWDSRTGTRHPARGVTPGAAEELRDALLALGGSDQLFAVREGTSRERADLVVECRVSEMRLTLKTSMRLVPAKHEVRVLEERWEPAMEHSGQQYGRGPGKAVYKQWELQRGADGRRRKVETFRFDTGLVRNPLQNTVLRAGWTWRGVLFRL</sequence>
<accession>A0A5P2DIM1</accession>
<dbReference type="EMBL" id="CP029189">
    <property type="protein sequence ID" value="QES54430.1"/>
    <property type="molecule type" value="Genomic_DNA"/>
</dbReference>
<evidence type="ECO:0000313" key="2">
    <source>
        <dbReference type="EMBL" id="QES54430.1"/>
    </source>
</evidence>
<name>A0A5P2DIM1_STRVZ</name>
<protein>
    <submittedName>
        <fullName evidence="2">Uncharacterized protein</fullName>
    </submittedName>
</protein>
<reference evidence="2 3" key="1">
    <citation type="submission" date="2018-05" db="EMBL/GenBank/DDBJ databases">
        <title>Streptomyces venezuelae.</title>
        <authorList>
            <person name="Kim W."/>
            <person name="Lee N."/>
            <person name="Cho B.-K."/>
        </authorList>
    </citation>
    <scope>NUCLEOTIDE SEQUENCE [LARGE SCALE GENOMIC DNA]</scope>
    <source>
        <strain evidence="2 3">ATCC 21018</strain>
    </source>
</reference>
<dbReference type="RefSeq" id="WP_150257188.1">
    <property type="nucleotide sequence ID" value="NZ_CP029189.1"/>
</dbReference>
<proteinExistence type="predicted"/>
<gene>
    <name evidence="2" type="ORF">DEJ51_09435</name>
</gene>
<feature type="region of interest" description="Disordered" evidence="1">
    <location>
        <begin position="1"/>
        <end position="21"/>
    </location>
</feature>
<dbReference type="Proteomes" id="UP000324101">
    <property type="component" value="Chromosome"/>
</dbReference>